<evidence type="ECO:0000256" key="8">
    <source>
        <dbReference type="RuleBase" id="RU363032"/>
    </source>
</evidence>
<dbReference type="InterPro" id="IPR035906">
    <property type="entry name" value="MetI-like_sf"/>
</dbReference>
<keyword evidence="7 8" id="KW-0472">Membrane</keyword>
<dbReference type="PROSITE" id="PS50928">
    <property type="entry name" value="ABC_TM1"/>
    <property type="match status" value="1"/>
</dbReference>
<evidence type="ECO:0000313" key="10">
    <source>
        <dbReference type="EMBL" id="OCX20387.1"/>
    </source>
</evidence>
<protein>
    <submittedName>
        <fullName evidence="10">ABC transporter permease</fullName>
    </submittedName>
</protein>
<comment type="similarity">
    <text evidence="8">Belongs to the binding-protein-dependent transport system permease family.</text>
</comment>
<dbReference type="Pfam" id="PF00528">
    <property type="entry name" value="BPD_transp_1"/>
    <property type="match status" value="1"/>
</dbReference>
<name>A0A1C2E042_9PSED</name>
<evidence type="ECO:0000256" key="1">
    <source>
        <dbReference type="ARBA" id="ARBA00004429"/>
    </source>
</evidence>
<evidence type="ECO:0000313" key="11">
    <source>
        <dbReference type="Proteomes" id="UP000095143"/>
    </source>
</evidence>
<comment type="caution">
    <text evidence="10">The sequence shown here is derived from an EMBL/GenBank/DDBJ whole genome shotgun (WGS) entry which is preliminary data.</text>
</comment>
<evidence type="ECO:0000256" key="4">
    <source>
        <dbReference type="ARBA" id="ARBA00022519"/>
    </source>
</evidence>
<dbReference type="PANTHER" id="PTHR43357:SF4">
    <property type="entry name" value="INNER MEMBRANE ABC TRANSPORTER PERMEASE PROTEIN YDCV"/>
    <property type="match status" value="1"/>
</dbReference>
<dbReference type="AlphaFoldDB" id="A0A1C2E042"/>
<dbReference type="CDD" id="cd06261">
    <property type="entry name" value="TM_PBP2"/>
    <property type="match status" value="1"/>
</dbReference>
<feature type="transmembrane region" description="Helical" evidence="8">
    <location>
        <begin position="154"/>
        <end position="181"/>
    </location>
</feature>
<keyword evidence="3" id="KW-1003">Cell membrane</keyword>
<evidence type="ECO:0000256" key="2">
    <source>
        <dbReference type="ARBA" id="ARBA00022448"/>
    </source>
</evidence>
<proteinExistence type="inferred from homology"/>
<feature type="transmembrane region" description="Helical" evidence="8">
    <location>
        <begin position="26"/>
        <end position="51"/>
    </location>
</feature>
<dbReference type="SUPFAM" id="SSF161098">
    <property type="entry name" value="MetI-like"/>
    <property type="match status" value="1"/>
</dbReference>
<keyword evidence="2 8" id="KW-0813">Transport</keyword>
<accession>A0A1C2E042</accession>
<keyword evidence="5 8" id="KW-0812">Transmembrane</keyword>
<organism evidence="10 11">
    <name type="scientific">Pseudomonas graminis</name>
    <dbReference type="NCBI Taxonomy" id="158627"/>
    <lineage>
        <taxon>Bacteria</taxon>
        <taxon>Pseudomonadati</taxon>
        <taxon>Pseudomonadota</taxon>
        <taxon>Gammaproteobacteria</taxon>
        <taxon>Pseudomonadales</taxon>
        <taxon>Pseudomonadaceae</taxon>
        <taxon>Pseudomonas</taxon>
    </lineage>
</organism>
<feature type="domain" description="ABC transmembrane type-1" evidence="9">
    <location>
        <begin position="75"/>
        <end position="278"/>
    </location>
</feature>
<sequence>MSSTVLKAHNVAAGGLLKRRLRPTAAWALAPAAAVLAAFWLLPLAHLIVLGGQQRDGAGSGYWQVLSSPQYLGSLAQTCVLAAVVTLAALLVGGITGVFLARQRFFGRTTLVALLTFPLAFPGVVVGFLVILLAGRQGLFAMLGLKLAGERWVFAYSLAGLFLGYLYFSIPRVILTIMAACESLDRSLEEAAHSLGAGHWRVVCDVIIPGLAPALVSCGAICFATSMGAFGTAFTLGTQLNVTPVAIYNVFTNYANFTVAAALSVVLGALTWAVLLLARRMVKQSRTVL</sequence>
<dbReference type="EMBL" id="MDEN01000062">
    <property type="protein sequence ID" value="OCX20387.1"/>
    <property type="molecule type" value="Genomic_DNA"/>
</dbReference>
<dbReference type="PANTHER" id="PTHR43357">
    <property type="entry name" value="INNER MEMBRANE ABC TRANSPORTER PERMEASE PROTEIN YDCV"/>
    <property type="match status" value="1"/>
</dbReference>
<evidence type="ECO:0000256" key="7">
    <source>
        <dbReference type="ARBA" id="ARBA00023136"/>
    </source>
</evidence>
<feature type="transmembrane region" description="Helical" evidence="8">
    <location>
        <begin position="71"/>
        <end position="100"/>
    </location>
</feature>
<keyword evidence="6 8" id="KW-1133">Transmembrane helix</keyword>
<comment type="subcellular location">
    <subcellularLocation>
        <location evidence="1">Cell inner membrane</location>
        <topology evidence="1">Multi-pass membrane protein</topology>
    </subcellularLocation>
    <subcellularLocation>
        <location evidence="8">Cell membrane</location>
        <topology evidence="8">Multi-pass membrane protein</topology>
    </subcellularLocation>
</comment>
<reference evidence="10 11" key="1">
    <citation type="submission" date="2016-08" db="EMBL/GenBank/DDBJ databases">
        <title>Whole genome sequence of Pseudomonas graminis strain UASWS1507, a potential biological control agent for agriculture.</title>
        <authorList>
            <person name="Crovadore J."/>
            <person name="Calmin G."/>
            <person name="Chablais R."/>
            <person name="Cochard B."/>
            <person name="Lefort F."/>
        </authorList>
    </citation>
    <scope>NUCLEOTIDE SEQUENCE [LARGE SCALE GENOMIC DNA]</scope>
    <source>
        <strain evidence="10 11">UASWS1507</strain>
    </source>
</reference>
<evidence type="ECO:0000256" key="5">
    <source>
        <dbReference type="ARBA" id="ARBA00022692"/>
    </source>
</evidence>
<evidence type="ECO:0000259" key="9">
    <source>
        <dbReference type="PROSITE" id="PS50928"/>
    </source>
</evidence>
<dbReference type="OrthoDB" id="7056428at2"/>
<feature type="transmembrane region" description="Helical" evidence="8">
    <location>
        <begin position="202"/>
        <end position="234"/>
    </location>
</feature>
<evidence type="ECO:0000256" key="6">
    <source>
        <dbReference type="ARBA" id="ARBA00022989"/>
    </source>
</evidence>
<evidence type="ECO:0000256" key="3">
    <source>
        <dbReference type="ARBA" id="ARBA00022475"/>
    </source>
</evidence>
<feature type="transmembrane region" description="Helical" evidence="8">
    <location>
        <begin position="112"/>
        <end position="134"/>
    </location>
</feature>
<dbReference type="STRING" id="158627.BW687_14305"/>
<gene>
    <name evidence="10" type="ORF">BBI10_12545</name>
</gene>
<dbReference type="Gene3D" id="1.10.3720.10">
    <property type="entry name" value="MetI-like"/>
    <property type="match status" value="1"/>
</dbReference>
<dbReference type="Proteomes" id="UP000095143">
    <property type="component" value="Unassembled WGS sequence"/>
</dbReference>
<dbReference type="GO" id="GO:0055085">
    <property type="term" value="P:transmembrane transport"/>
    <property type="evidence" value="ECO:0007669"/>
    <property type="project" value="InterPro"/>
</dbReference>
<dbReference type="InterPro" id="IPR000515">
    <property type="entry name" value="MetI-like"/>
</dbReference>
<feature type="transmembrane region" description="Helical" evidence="8">
    <location>
        <begin position="254"/>
        <end position="278"/>
    </location>
</feature>
<keyword evidence="4" id="KW-0997">Cell inner membrane</keyword>
<dbReference type="GO" id="GO:0005886">
    <property type="term" value="C:plasma membrane"/>
    <property type="evidence" value="ECO:0007669"/>
    <property type="project" value="UniProtKB-SubCell"/>
</dbReference>